<dbReference type="Pfam" id="PF01726">
    <property type="entry name" value="LexA_DNA_bind"/>
    <property type="match status" value="1"/>
</dbReference>
<dbReference type="SUPFAM" id="SSF46785">
    <property type="entry name" value="Winged helix' DNA-binding domain"/>
    <property type="match status" value="1"/>
</dbReference>
<keyword evidence="5" id="KW-0238">DNA-binding</keyword>
<proteinExistence type="predicted"/>
<reference evidence="5" key="1">
    <citation type="submission" date="2022-06" db="EMBL/GenBank/DDBJ databases">
        <authorList>
            <person name="Dietemann V."/>
            <person name="Ory F."/>
            <person name="Dainat B."/>
            <person name="Oberhansli S."/>
        </authorList>
    </citation>
    <scope>NUCLEOTIDE SEQUENCE</scope>
    <source>
        <strain evidence="5">Ena-SAMPLE-TAB-26-04-2022-14:26:32:270-5432</strain>
    </source>
</reference>
<dbReference type="InterPro" id="IPR036388">
    <property type="entry name" value="WH-like_DNA-bd_sf"/>
</dbReference>
<comment type="caution">
    <text evidence="5">The sequence shown here is derived from an EMBL/GenBank/DDBJ whole genome shotgun (WGS) entry which is preliminary data.</text>
</comment>
<evidence type="ECO:0000313" key="5">
    <source>
        <dbReference type="EMBL" id="CAH8249449.1"/>
    </source>
</evidence>
<gene>
    <name evidence="2" type="ORF">WJ0W_002918</name>
    <name evidence="3" type="ORF">WJ0W_003548</name>
    <name evidence="4" type="ORF">WJ0W_005680</name>
    <name evidence="5" type="ORF">WJ0W_006634</name>
</gene>
<dbReference type="InterPro" id="IPR050077">
    <property type="entry name" value="LexA_repressor"/>
</dbReference>
<dbReference type="EMBL" id="CALYLO010000003">
    <property type="protein sequence ID" value="CAH8245683.1"/>
    <property type="molecule type" value="Genomic_DNA"/>
</dbReference>
<dbReference type="EMBL" id="CALYLO010000016">
    <property type="protein sequence ID" value="CAH8249449.1"/>
    <property type="molecule type" value="Genomic_DNA"/>
</dbReference>
<dbReference type="Gene3D" id="1.10.10.10">
    <property type="entry name" value="Winged helix-like DNA-binding domain superfamily/Winged helix DNA-binding domain"/>
    <property type="match status" value="1"/>
</dbReference>
<evidence type="ECO:0000313" key="3">
    <source>
        <dbReference type="EMBL" id="CAH8246313.1"/>
    </source>
</evidence>
<dbReference type="Proteomes" id="UP001154322">
    <property type="component" value="Unassembled WGS sequence"/>
</dbReference>
<dbReference type="PANTHER" id="PTHR33516:SF2">
    <property type="entry name" value="LEXA REPRESSOR-RELATED"/>
    <property type="match status" value="1"/>
</dbReference>
<evidence type="ECO:0000313" key="2">
    <source>
        <dbReference type="EMBL" id="CAH8245683.1"/>
    </source>
</evidence>
<protein>
    <submittedName>
        <fullName evidence="5">DNA-binding protein</fullName>
    </submittedName>
</protein>
<name>A0ABM9GCB5_9BACL</name>
<dbReference type="InterPro" id="IPR036390">
    <property type="entry name" value="WH_DNA-bd_sf"/>
</dbReference>
<dbReference type="GO" id="GO:0003677">
    <property type="term" value="F:DNA binding"/>
    <property type="evidence" value="ECO:0007669"/>
    <property type="project" value="UniProtKB-KW"/>
</dbReference>
<dbReference type="EMBL" id="CALYLO010000009">
    <property type="protein sequence ID" value="CAH8248417.1"/>
    <property type="molecule type" value="Genomic_DNA"/>
</dbReference>
<feature type="domain" description="LexA repressor DNA-binding" evidence="1">
    <location>
        <begin position="6"/>
        <end position="66"/>
    </location>
</feature>
<evidence type="ECO:0000313" key="6">
    <source>
        <dbReference type="Proteomes" id="UP001154322"/>
    </source>
</evidence>
<evidence type="ECO:0000313" key="4">
    <source>
        <dbReference type="EMBL" id="CAH8248417.1"/>
    </source>
</evidence>
<accession>A0ABM9GCB5</accession>
<evidence type="ECO:0000259" key="1">
    <source>
        <dbReference type="Pfam" id="PF01726"/>
    </source>
</evidence>
<sequence length="71" mass="8005">MRGQISPKRQAIFEFIKEHVLAKGYPPTVREIGQKVGLASTSTVQRHIDALEAQGKIRRKPNSPRTIEIIL</sequence>
<dbReference type="EMBL" id="CALYLO010000004">
    <property type="protein sequence ID" value="CAH8246313.1"/>
    <property type="molecule type" value="Genomic_DNA"/>
</dbReference>
<dbReference type="PANTHER" id="PTHR33516">
    <property type="entry name" value="LEXA REPRESSOR"/>
    <property type="match status" value="1"/>
</dbReference>
<dbReference type="InterPro" id="IPR006199">
    <property type="entry name" value="LexA_DNA-bd_dom"/>
</dbReference>
<organism evidence="5 6">
    <name type="scientific">Paenibacillus melissococcoides</name>
    <dbReference type="NCBI Taxonomy" id="2912268"/>
    <lineage>
        <taxon>Bacteria</taxon>
        <taxon>Bacillati</taxon>
        <taxon>Bacillota</taxon>
        <taxon>Bacilli</taxon>
        <taxon>Bacillales</taxon>
        <taxon>Paenibacillaceae</taxon>
        <taxon>Paenibacillus</taxon>
    </lineage>
</organism>
<keyword evidence="6" id="KW-1185">Reference proteome</keyword>